<dbReference type="GO" id="GO:0006427">
    <property type="term" value="P:histidyl-tRNA aminoacylation"/>
    <property type="evidence" value="ECO:0007669"/>
    <property type="project" value="UniProtKB-UniRule"/>
</dbReference>
<evidence type="ECO:0000256" key="7">
    <source>
        <dbReference type="ARBA" id="ARBA00022840"/>
    </source>
</evidence>
<sequence>MYQKMKGTYDVLPTESGKWHALEKAIRNVSKLYNYKEIRTPIIEYTELFHRSVGESTDIVSKETYDFIDRGKRSNTLRPEGTAGVVRSYIENKLYADKLPVQKVYYVGPMFRYERPQKGRYRQFMQFGAEAFGSSSPQLDAEIIAYAVSVLKALKIKDVTVRLNSLGDHDSKAAYKDALMVHLKPSITELCHDCQTRYETNPLRILDCKIDNNHPVLVEAPKPMDYLTEEDANHFDAVCDYLDAMNIDYVIDKNLVRGLDYYTHTVFEVEAHLETLGAQNVICGGGRYDHLVKSLGGPEVPGVGFAFGLERLLFALESIQFKGDPQYLHLFLMILGEEQKADGMAMLNRCRLGGLFADIDFMDRGMKGKWKQVEHHNARFVAIYGANEKANNKINIKDQQSGEEVTISKHQLYNHIVAELMKPSHACTSCEADSCDDCEE</sequence>
<dbReference type="KEGG" id="xcl:G4Z02_09050"/>
<accession>A0A7L7KVV7</accession>
<dbReference type="Pfam" id="PF13393">
    <property type="entry name" value="tRNA-synt_His"/>
    <property type="match status" value="1"/>
</dbReference>
<comment type="subunit">
    <text evidence="3 11">Homodimer.</text>
</comment>
<evidence type="ECO:0000256" key="5">
    <source>
        <dbReference type="ARBA" id="ARBA00022598"/>
    </source>
</evidence>
<proteinExistence type="inferred from homology"/>
<dbReference type="InterPro" id="IPR004154">
    <property type="entry name" value="Anticodon-bd"/>
</dbReference>
<dbReference type="GO" id="GO:0005737">
    <property type="term" value="C:cytoplasm"/>
    <property type="evidence" value="ECO:0007669"/>
    <property type="project" value="UniProtKB-SubCell"/>
</dbReference>
<dbReference type="FunFam" id="3.30.930.10:FF:000005">
    <property type="entry name" value="Histidine--tRNA ligase"/>
    <property type="match status" value="1"/>
</dbReference>
<feature type="domain" description="Aminoacyl-transfer RNA synthetases class-II family profile" evidence="13">
    <location>
        <begin position="22"/>
        <end position="325"/>
    </location>
</feature>
<protein>
    <recommendedName>
        <fullName evidence="11">Histidine--tRNA ligase</fullName>
        <ecNumber evidence="11">6.1.1.21</ecNumber>
    </recommendedName>
    <alternativeName>
        <fullName evidence="11">Histidyl-tRNA synthetase</fullName>
        <shortName evidence="11">HisRS</shortName>
    </alternativeName>
</protein>
<evidence type="ECO:0000256" key="10">
    <source>
        <dbReference type="ARBA" id="ARBA00047639"/>
    </source>
</evidence>
<dbReference type="RefSeq" id="WP_258877700.1">
    <property type="nucleotide sequence ID" value="NZ_CP048914.1"/>
</dbReference>
<evidence type="ECO:0000256" key="3">
    <source>
        <dbReference type="ARBA" id="ARBA00011738"/>
    </source>
</evidence>
<evidence type="ECO:0000256" key="2">
    <source>
        <dbReference type="ARBA" id="ARBA00008226"/>
    </source>
</evidence>
<dbReference type="InterPro" id="IPR006195">
    <property type="entry name" value="aa-tRNA-synth_II"/>
</dbReference>
<dbReference type="InterPro" id="IPR045864">
    <property type="entry name" value="aa-tRNA-synth_II/BPL/LPL"/>
</dbReference>
<comment type="similarity">
    <text evidence="2 11">Belongs to the class-II aminoacyl-tRNA synthetase family.</text>
</comment>
<dbReference type="PROSITE" id="PS50862">
    <property type="entry name" value="AA_TRNA_LIGASE_II"/>
    <property type="match status" value="1"/>
</dbReference>
<keyword evidence="7 11" id="KW-0067">ATP-binding</keyword>
<reference evidence="14 15" key="1">
    <citation type="submission" date="2020-02" db="EMBL/GenBank/DDBJ databases">
        <authorList>
            <person name="Zheng R.K."/>
            <person name="Sun C.M."/>
        </authorList>
    </citation>
    <scope>NUCLEOTIDE SEQUENCE [LARGE SCALE GENOMIC DNA]</scope>
    <source>
        <strain evidence="15">zrk13</strain>
    </source>
</reference>
<feature type="binding site" evidence="12">
    <location>
        <position position="130"/>
    </location>
    <ligand>
        <name>L-histidine</name>
        <dbReference type="ChEBI" id="CHEBI:57595"/>
    </ligand>
</feature>
<dbReference type="EMBL" id="CP048914">
    <property type="protein sequence ID" value="QMS85888.1"/>
    <property type="molecule type" value="Genomic_DNA"/>
</dbReference>
<dbReference type="CDD" id="cd00773">
    <property type="entry name" value="HisRS-like_core"/>
    <property type="match status" value="1"/>
</dbReference>
<feature type="binding site" evidence="12">
    <location>
        <begin position="261"/>
        <end position="262"/>
    </location>
    <ligand>
        <name>L-histidine</name>
        <dbReference type="ChEBI" id="CHEBI:57595"/>
    </ligand>
</feature>
<comment type="subcellular location">
    <subcellularLocation>
        <location evidence="1 11">Cytoplasm</location>
    </subcellularLocation>
</comment>
<evidence type="ECO:0000313" key="15">
    <source>
        <dbReference type="Proteomes" id="UP000514720"/>
    </source>
</evidence>
<organism evidence="14 15">
    <name type="scientific">Candidatus Xianfuyuplasma coldseepsis</name>
    <dbReference type="NCBI Taxonomy" id="2782163"/>
    <lineage>
        <taxon>Bacteria</taxon>
        <taxon>Bacillati</taxon>
        <taxon>Mycoplasmatota</taxon>
        <taxon>Mollicutes</taxon>
        <taxon>Candidatus Izemoplasmatales</taxon>
        <taxon>Candidatus Izemoplasmataceae</taxon>
        <taxon>Candidatus Xianfuyuplasma</taxon>
    </lineage>
</organism>
<dbReference type="InterPro" id="IPR004516">
    <property type="entry name" value="HisRS/HisZ"/>
</dbReference>
<dbReference type="GO" id="GO:0004821">
    <property type="term" value="F:histidine-tRNA ligase activity"/>
    <property type="evidence" value="ECO:0007669"/>
    <property type="project" value="UniProtKB-UniRule"/>
</dbReference>
<gene>
    <name evidence="11" type="primary">hisS</name>
    <name evidence="14" type="ORF">G4Z02_09050</name>
</gene>
<dbReference type="EC" id="6.1.1.21" evidence="11"/>
<name>A0A7L7KVV7_9MOLU</name>
<dbReference type="SUPFAM" id="SSF55681">
    <property type="entry name" value="Class II aaRS and biotin synthetases"/>
    <property type="match status" value="1"/>
</dbReference>
<feature type="binding site" evidence="12">
    <location>
        <begin position="80"/>
        <end position="82"/>
    </location>
    <ligand>
        <name>L-histidine</name>
        <dbReference type="ChEBI" id="CHEBI:57595"/>
    </ligand>
</feature>
<dbReference type="Proteomes" id="UP000514720">
    <property type="component" value="Chromosome"/>
</dbReference>
<keyword evidence="8 11" id="KW-0648">Protein biosynthesis</keyword>
<evidence type="ECO:0000256" key="1">
    <source>
        <dbReference type="ARBA" id="ARBA00004496"/>
    </source>
</evidence>
<feature type="binding site" evidence="12">
    <location>
        <position position="126"/>
    </location>
    <ligand>
        <name>L-histidine</name>
        <dbReference type="ChEBI" id="CHEBI:57595"/>
    </ligand>
</feature>
<dbReference type="InterPro" id="IPR036621">
    <property type="entry name" value="Anticodon-bd_dom_sf"/>
</dbReference>
<keyword evidence="15" id="KW-1185">Reference proteome</keyword>
<keyword evidence="9 11" id="KW-0030">Aminoacyl-tRNA synthetase</keyword>
<evidence type="ECO:0000256" key="6">
    <source>
        <dbReference type="ARBA" id="ARBA00022741"/>
    </source>
</evidence>
<dbReference type="AlphaFoldDB" id="A0A7L7KVV7"/>
<keyword evidence="5 11" id="KW-0436">Ligase</keyword>
<evidence type="ECO:0000313" key="14">
    <source>
        <dbReference type="EMBL" id="QMS85888.1"/>
    </source>
</evidence>
<feature type="binding site" evidence="12">
    <location>
        <position position="257"/>
    </location>
    <ligand>
        <name>L-histidine</name>
        <dbReference type="ChEBI" id="CHEBI:57595"/>
    </ligand>
</feature>
<dbReference type="PANTHER" id="PTHR43707:SF1">
    <property type="entry name" value="HISTIDINE--TRNA LIGASE, MITOCHONDRIAL-RELATED"/>
    <property type="match status" value="1"/>
</dbReference>
<dbReference type="PIRSF" id="PIRSF001549">
    <property type="entry name" value="His-tRNA_synth"/>
    <property type="match status" value="1"/>
</dbReference>
<keyword evidence="4 11" id="KW-0963">Cytoplasm</keyword>
<dbReference type="NCBIfam" id="TIGR00442">
    <property type="entry name" value="hisS"/>
    <property type="match status" value="1"/>
</dbReference>
<dbReference type="HAMAP" id="MF_00127">
    <property type="entry name" value="His_tRNA_synth"/>
    <property type="match status" value="1"/>
</dbReference>
<dbReference type="Gene3D" id="3.40.50.800">
    <property type="entry name" value="Anticodon-binding domain"/>
    <property type="match status" value="1"/>
</dbReference>
<dbReference type="GO" id="GO:0005524">
    <property type="term" value="F:ATP binding"/>
    <property type="evidence" value="ECO:0007669"/>
    <property type="project" value="UniProtKB-UniRule"/>
</dbReference>
<evidence type="ECO:0000259" key="13">
    <source>
        <dbReference type="PROSITE" id="PS50862"/>
    </source>
</evidence>
<dbReference type="InterPro" id="IPR041715">
    <property type="entry name" value="HisRS-like_core"/>
</dbReference>
<feature type="binding site" evidence="12">
    <location>
        <position position="112"/>
    </location>
    <ligand>
        <name>L-histidine</name>
        <dbReference type="ChEBI" id="CHEBI:57595"/>
    </ligand>
</feature>
<evidence type="ECO:0000256" key="4">
    <source>
        <dbReference type="ARBA" id="ARBA00022490"/>
    </source>
</evidence>
<evidence type="ECO:0000256" key="12">
    <source>
        <dbReference type="PIRSR" id="PIRSR001549-1"/>
    </source>
</evidence>
<evidence type="ECO:0000256" key="9">
    <source>
        <dbReference type="ARBA" id="ARBA00023146"/>
    </source>
</evidence>
<dbReference type="PANTHER" id="PTHR43707">
    <property type="entry name" value="HISTIDYL-TRNA SYNTHETASE"/>
    <property type="match status" value="1"/>
</dbReference>
<keyword evidence="6 11" id="KW-0547">Nucleotide-binding</keyword>
<comment type="catalytic activity">
    <reaction evidence="10 11">
        <text>tRNA(His) + L-histidine + ATP = L-histidyl-tRNA(His) + AMP + diphosphate + H(+)</text>
        <dbReference type="Rhea" id="RHEA:17313"/>
        <dbReference type="Rhea" id="RHEA-COMP:9665"/>
        <dbReference type="Rhea" id="RHEA-COMP:9689"/>
        <dbReference type="ChEBI" id="CHEBI:15378"/>
        <dbReference type="ChEBI" id="CHEBI:30616"/>
        <dbReference type="ChEBI" id="CHEBI:33019"/>
        <dbReference type="ChEBI" id="CHEBI:57595"/>
        <dbReference type="ChEBI" id="CHEBI:78442"/>
        <dbReference type="ChEBI" id="CHEBI:78527"/>
        <dbReference type="ChEBI" id="CHEBI:456215"/>
        <dbReference type="EC" id="6.1.1.21"/>
    </reaction>
</comment>
<dbReference type="Gene3D" id="3.30.930.10">
    <property type="entry name" value="Bira Bifunctional Protein, Domain 2"/>
    <property type="match status" value="1"/>
</dbReference>
<evidence type="ECO:0000256" key="8">
    <source>
        <dbReference type="ARBA" id="ARBA00022917"/>
    </source>
</evidence>
<evidence type="ECO:0000256" key="11">
    <source>
        <dbReference type="HAMAP-Rule" id="MF_00127"/>
    </source>
</evidence>
<dbReference type="Pfam" id="PF03129">
    <property type="entry name" value="HGTP_anticodon"/>
    <property type="match status" value="1"/>
</dbReference>
<dbReference type="InterPro" id="IPR015807">
    <property type="entry name" value="His-tRNA-ligase"/>
</dbReference>
<dbReference type="SUPFAM" id="SSF52954">
    <property type="entry name" value="Class II aaRS ABD-related"/>
    <property type="match status" value="1"/>
</dbReference>